<organism evidence="3 4">
    <name type="scientific">Reichenbachiella agarivorans</name>
    <dbReference type="NCBI Taxonomy" id="2979464"/>
    <lineage>
        <taxon>Bacteria</taxon>
        <taxon>Pseudomonadati</taxon>
        <taxon>Bacteroidota</taxon>
        <taxon>Cytophagia</taxon>
        <taxon>Cytophagales</taxon>
        <taxon>Reichenbachiellaceae</taxon>
        <taxon>Reichenbachiella</taxon>
    </lineage>
</organism>
<proteinExistence type="predicted"/>
<sequence>MQLLNYKTFGEGQPLIIIHGFLGSLDNWLTLGKKFSEDFQVFLIDQRNHGKSFHSDKWDYDAMVEDLEYFIDELGIENPILLGHSMGGKTVMQFTAFHASKVDKLIVADIGPKLYPPHHQQILDGLSAVPIDTIDSRQEAEDVLINYVPDLGTRTFLMKNLNRSSDGFSWKMNLPVLIKNIENVGEALSYQIPIETETLFIRGGNSNYIQDEEWHEIEEIFPHAKLETIADAGHWLHAEQPEEFYTKVMNFIQ</sequence>
<evidence type="ECO:0000313" key="4">
    <source>
        <dbReference type="Proteomes" id="UP001065174"/>
    </source>
</evidence>
<keyword evidence="4" id="KW-1185">Reference proteome</keyword>
<accession>A0ABY6CT50</accession>
<dbReference type="Proteomes" id="UP001065174">
    <property type="component" value="Chromosome"/>
</dbReference>
<dbReference type="Pfam" id="PF00561">
    <property type="entry name" value="Abhydrolase_1"/>
    <property type="match status" value="1"/>
</dbReference>
<reference evidence="3" key="1">
    <citation type="submission" date="2022-09" db="EMBL/GenBank/DDBJ databases">
        <title>Comparative genomics and taxonomic characterization of three novel marine species of genus Reichenbachiella exhibiting antioxidant and polysaccharide degradation activities.</title>
        <authorList>
            <person name="Muhammad N."/>
            <person name="Lee Y.-J."/>
            <person name="Ko J."/>
            <person name="Kim S.-G."/>
        </authorList>
    </citation>
    <scope>NUCLEOTIDE SEQUENCE</scope>
    <source>
        <strain evidence="3">BKB1-1</strain>
    </source>
</reference>
<dbReference type="GO" id="GO:0016787">
    <property type="term" value="F:hydrolase activity"/>
    <property type="evidence" value="ECO:0007669"/>
    <property type="project" value="UniProtKB-KW"/>
</dbReference>
<evidence type="ECO:0000259" key="2">
    <source>
        <dbReference type="Pfam" id="PF00561"/>
    </source>
</evidence>
<dbReference type="InterPro" id="IPR029058">
    <property type="entry name" value="AB_hydrolase_fold"/>
</dbReference>
<evidence type="ECO:0000256" key="1">
    <source>
        <dbReference type="ARBA" id="ARBA00022801"/>
    </source>
</evidence>
<keyword evidence="1 3" id="KW-0378">Hydrolase</keyword>
<name>A0ABY6CT50_9BACT</name>
<dbReference type="InterPro" id="IPR000073">
    <property type="entry name" value="AB_hydrolase_1"/>
</dbReference>
<dbReference type="Gene3D" id="3.40.50.1820">
    <property type="entry name" value="alpha/beta hydrolase"/>
    <property type="match status" value="1"/>
</dbReference>
<dbReference type="EMBL" id="CP106679">
    <property type="protein sequence ID" value="UXP33696.1"/>
    <property type="molecule type" value="Genomic_DNA"/>
</dbReference>
<feature type="domain" description="AB hydrolase-1" evidence="2">
    <location>
        <begin position="14"/>
        <end position="113"/>
    </location>
</feature>
<dbReference type="PANTHER" id="PTHR46118:SF4">
    <property type="entry name" value="PROTEIN ABHD11"/>
    <property type="match status" value="1"/>
</dbReference>
<gene>
    <name evidence="3" type="ORF">N6H18_06985</name>
</gene>
<evidence type="ECO:0000313" key="3">
    <source>
        <dbReference type="EMBL" id="UXP33696.1"/>
    </source>
</evidence>
<protein>
    <submittedName>
        <fullName evidence="3">Alpha/beta fold hydrolase</fullName>
    </submittedName>
</protein>
<dbReference type="PANTHER" id="PTHR46118">
    <property type="entry name" value="PROTEIN ABHD11"/>
    <property type="match status" value="1"/>
</dbReference>
<dbReference type="SUPFAM" id="SSF53474">
    <property type="entry name" value="alpha/beta-Hydrolases"/>
    <property type="match status" value="1"/>
</dbReference>
<dbReference type="RefSeq" id="WP_262311123.1">
    <property type="nucleotide sequence ID" value="NZ_CP106679.1"/>
</dbReference>